<organism evidence="1 2">
    <name type="scientific">Melipona quadrifasciata</name>
    <dbReference type="NCBI Taxonomy" id="166423"/>
    <lineage>
        <taxon>Eukaryota</taxon>
        <taxon>Metazoa</taxon>
        <taxon>Ecdysozoa</taxon>
        <taxon>Arthropoda</taxon>
        <taxon>Hexapoda</taxon>
        <taxon>Insecta</taxon>
        <taxon>Pterygota</taxon>
        <taxon>Neoptera</taxon>
        <taxon>Endopterygota</taxon>
        <taxon>Hymenoptera</taxon>
        <taxon>Apocrita</taxon>
        <taxon>Aculeata</taxon>
        <taxon>Apoidea</taxon>
        <taxon>Anthophila</taxon>
        <taxon>Apidae</taxon>
        <taxon>Melipona</taxon>
    </lineage>
</organism>
<reference evidence="1 2" key="1">
    <citation type="submission" date="2015-07" db="EMBL/GenBank/DDBJ databases">
        <title>The genome of Melipona quadrifasciata.</title>
        <authorList>
            <person name="Pan H."/>
            <person name="Kapheim K."/>
        </authorList>
    </citation>
    <scope>NUCLEOTIDE SEQUENCE [LARGE SCALE GENOMIC DNA]</scope>
    <source>
        <strain evidence="1">0111107301</strain>
        <tissue evidence="1">Whole body</tissue>
    </source>
</reference>
<protein>
    <submittedName>
        <fullName evidence="1">Uncharacterized protein</fullName>
    </submittedName>
</protein>
<name>A0A0N0BBH6_9HYME</name>
<sequence>MCIFQTDALHQPEQILLLMLFPKNILGAEKLIRAPTAFVLELWQYWAERYCKEEPLFDDLMQLIIVFTSNYHINAPIIPNNVRR</sequence>
<gene>
    <name evidence="1" type="ORF">WN51_09029</name>
</gene>
<evidence type="ECO:0000313" key="2">
    <source>
        <dbReference type="Proteomes" id="UP000053105"/>
    </source>
</evidence>
<dbReference type="Proteomes" id="UP000053105">
    <property type="component" value="Unassembled WGS sequence"/>
</dbReference>
<dbReference type="AlphaFoldDB" id="A0A0N0BBH6"/>
<evidence type="ECO:0000313" key="1">
    <source>
        <dbReference type="EMBL" id="KOX67592.1"/>
    </source>
</evidence>
<dbReference type="EMBL" id="KQ436009">
    <property type="protein sequence ID" value="KOX67592.1"/>
    <property type="molecule type" value="Genomic_DNA"/>
</dbReference>
<keyword evidence="2" id="KW-1185">Reference proteome</keyword>
<proteinExistence type="predicted"/>
<accession>A0A0N0BBH6</accession>